<evidence type="ECO:0000313" key="2">
    <source>
        <dbReference type="EMBL" id="SER95357.1"/>
    </source>
</evidence>
<keyword evidence="1" id="KW-0472">Membrane</keyword>
<name>A0A1H9TE85_9BACI</name>
<keyword evidence="3" id="KW-1185">Reference proteome</keyword>
<keyword evidence="1" id="KW-1133">Transmembrane helix</keyword>
<feature type="transmembrane region" description="Helical" evidence="1">
    <location>
        <begin position="6"/>
        <end position="24"/>
    </location>
</feature>
<evidence type="ECO:0000256" key="1">
    <source>
        <dbReference type="SAM" id="Phobius"/>
    </source>
</evidence>
<organism evidence="2 3">
    <name type="scientific">Salipaludibacillus aurantiacus</name>
    <dbReference type="NCBI Taxonomy" id="1601833"/>
    <lineage>
        <taxon>Bacteria</taxon>
        <taxon>Bacillati</taxon>
        <taxon>Bacillota</taxon>
        <taxon>Bacilli</taxon>
        <taxon>Bacillales</taxon>
        <taxon>Bacillaceae</taxon>
    </lineage>
</organism>
<accession>A0A1H9TE85</accession>
<protein>
    <recommendedName>
        <fullName evidence="4">Sporulation protein YjcA</fullName>
    </recommendedName>
</protein>
<sequence>MEESLLNFILMGLAVFRLTHLFIYDTVTEPLRQLFLEEIKESEENGEVIWHYEPKGKGIIKFGGLLLSCHWCLSVWMGGFIFAGQMVFPFVFTVVIWVFALSAASVILEEVVLKYF</sequence>
<reference evidence="3" key="1">
    <citation type="submission" date="2016-10" db="EMBL/GenBank/DDBJ databases">
        <authorList>
            <person name="Varghese N."/>
            <person name="Submissions S."/>
        </authorList>
    </citation>
    <scope>NUCLEOTIDE SEQUENCE [LARGE SCALE GENOMIC DNA]</scope>
    <source>
        <strain evidence="3">S9</strain>
    </source>
</reference>
<feature type="transmembrane region" description="Helical" evidence="1">
    <location>
        <begin position="88"/>
        <end position="108"/>
    </location>
</feature>
<dbReference type="Pfam" id="PF07098">
    <property type="entry name" value="DUF1360"/>
    <property type="match status" value="1"/>
</dbReference>
<dbReference type="EMBL" id="FOGT01000005">
    <property type="protein sequence ID" value="SER95357.1"/>
    <property type="molecule type" value="Genomic_DNA"/>
</dbReference>
<dbReference type="InterPro" id="IPR010773">
    <property type="entry name" value="Mycophage_PG1_Gp7"/>
</dbReference>
<gene>
    <name evidence="2" type="ORF">SAMN05518684_105279</name>
</gene>
<dbReference type="RefSeq" id="WP_093050192.1">
    <property type="nucleotide sequence ID" value="NZ_FOGT01000005.1"/>
</dbReference>
<proteinExistence type="predicted"/>
<evidence type="ECO:0008006" key="4">
    <source>
        <dbReference type="Google" id="ProtNLM"/>
    </source>
</evidence>
<dbReference type="OrthoDB" id="4722315at2"/>
<dbReference type="Proteomes" id="UP000198571">
    <property type="component" value="Unassembled WGS sequence"/>
</dbReference>
<dbReference type="AlphaFoldDB" id="A0A1H9TE85"/>
<dbReference type="STRING" id="1601833.SAMN05518684_105279"/>
<feature type="transmembrane region" description="Helical" evidence="1">
    <location>
        <begin position="62"/>
        <end position="82"/>
    </location>
</feature>
<keyword evidence="1" id="KW-0812">Transmembrane</keyword>
<evidence type="ECO:0000313" key="3">
    <source>
        <dbReference type="Proteomes" id="UP000198571"/>
    </source>
</evidence>